<organism evidence="2 3">
    <name type="scientific">Nonomuraea maheshkhaliensis</name>
    <dbReference type="NCBI Taxonomy" id="419590"/>
    <lineage>
        <taxon>Bacteria</taxon>
        <taxon>Bacillati</taxon>
        <taxon>Actinomycetota</taxon>
        <taxon>Actinomycetes</taxon>
        <taxon>Streptosporangiales</taxon>
        <taxon>Streptosporangiaceae</taxon>
        <taxon>Nonomuraea</taxon>
    </lineage>
</organism>
<dbReference type="Proteomes" id="UP001500064">
    <property type="component" value="Unassembled WGS sequence"/>
</dbReference>
<dbReference type="RefSeq" id="WP_346112729.1">
    <property type="nucleotide sequence ID" value="NZ_BAAAMU010000105.1"/>
</dbReference>
<dbReference type="Pfam" id="PF19730">
    <property type="entry name" value="DUF6221"/>
    <property type="match status" value="1"/>
</dbReference>
<dbReference type="EMBL" id="BAAAMU010000105">
    <property type="protein sequence ID" value="GAA1676299.1"/>
    <property type="molecule type" value="Genomic_DNA"/>
</dbReference>
<protein>
    <submittedName>
        <fullName evidence="2">Uncharacterized protein</fullName>
    </submittedName>
</protein>
<evidence type="ECO:0000256" key="1">
    <source>
        <dbReference type="SAM" id="MobiDB-lite"/>
    </source>
</evidence>
<comment type="caution">
    <text evidence="2">The sequence shown here is derived from an EMBL/GenBank/DDBJ whole genome shotgun (WGS) entry which is preliminary data.</text>
</comment>
<evidence type="ECO:0000313" key="3">
    <source>
        <dbReference type="Proteomes" id="UP001500064"/>
    </source>
</evidence>
<keyword evidence="3" id="KW-1185">Reference proteome</keyword>
<accession>A0ABN2GU76</accession>
<dbReference type="InterPro" id="IPR046193">
    <property type="entry name" value="DUF6221"/>
</dbReference>
<name>A0ABN2GU76_9ACTN</name>
<sequence>MDELITFIRARLDEDERGARDATPGPWSYDPGKEWYDGDDFVTMTNGQEFVGYGGMSLFRGAVCITGDAGHAQSAKDAEYIAGHDPARALRETEAGRRTLARHTPAPSAEAGPLQDAESPSGAEPDGALRCQYDGQPWPCPDLRDLAAPYADHPGYRDEWRP</sequence>
<gene>
    <name evidence="2" type="ORF">GCM10009733_086580</name>
</gene>
<proteinExistence type="predicted"/>
<reference evidence="2 3" key="1">
    <citation type="journal article" date="2019" name="Int. J. Syst. Evol. Microbiol.">
        <title>The Global Catalogue of Microorganisms (GCM) 10K type strain sequencing project: providing services to taxonomists for standard genome sequencing and annotation.</title>
        <authorList>
            <consortium name="The Broad Institute Genomics Platform"/>
            <consortium name="The Broad Institute Genome Sequencing Center for Infectious Disease"/>
            <person name="Wu L."/>
            <person name="Ma J."/>
        </authorList>
    </citation>
    <scope>NUCLEOTIDE SEQUENCE [LARGE SCALE GENOMIC DNA]</scope>
    <source>
        <strain evidence="2 3">JCM 13929</strain>
    </source>
</reference>
<evidence type="ECO:0000313" key="2">
    <source>
        <dbReference type="EMBL" id="GAA1676299.1"/>
    </source>
</evidence>
<feature type="region of interest" description="Disordered" evidence="1">
    <location>
        <begin position="93"/>
        <end position="135"/>
    </location>
</feature>